<sequence>MTESIGIHTTLVRAAEWCEGRLEGESRVFHGVTTDSRRVAPGNLFIALRGPNHDGHDHLRAAIEKGAVAALVETPVALPGEIEVPQLRVSSTRAALGRLAAGWRRELATPLVAITGSNGKTTVKEMTAAILSRKGAVLATHGNLNNDIGVPLTLLRLTPEHRFAVVEMGANHAGEIAYLTRLARPDASLITNAAAAHLAGFGSLQGVARAKGEIFSGLDESGTAVINADDDFAGLWVELAGERRVLRFGLDREAELTASWNTEADGSRLMLQLPDGEVECRLALLGRHNVANALAAAALAISMGLSGDDIAAGLGSLQPVKGRLVPRAALNGARLIDDSYNANPDSLRAGIEVLATASGRRVLALGDMGELGDDAPALHARAGEDARRKHIDALYATGPLARFAAEAFGPQGRHFDTIDALVAALRSELSPEVTVLVKGSRTARMERVADALAGGDA</sequence>
<dbReference type="NCBIfam" id="TIGR01143">
    <property type="entry name" value="murF"/>
    <property type="match status" value="1"/>
</dbReference>
<dbReference type="Pfam" id="PF01225">
    <property type="entry name" value="Mur_ligase"/>
    <property type="match status" value="1"/>
</dbReference>
<keyword evidence="4 10" id="KW-0547">Nucleotide-binding</keyword>
<gene>
    <name evidence="10" type="primary">murF</name>
    <name evidence="15" type="ORF">SAMN03097708_00420</name>
</gene>
<evidence type="ECO:0000256" key="7">
    <source>
        <dbReference type="ARBA" id="ARBA00022984"/>
    </source>
</evidence>
<dbReference type="SUPFAM" id="SSF53244">
    <property type="entry name" value="MurD-like peptide ligases, peptide-binding domain"/>
    <property type="match status" value="1"/>
</dbReference>
<dbReference type="Gene3D" id="3.40.1190.10">
    <property type="entry name" value="Mur-like, catalytic domain"/>
    <property type="match status" value="1"/>
</dbReference>
<keyword evidence="2 10" id="KW-0436">Ligase</keyword>
<evidence type="ECO:0000259" key="12">
    <source>
        <dbReference type="Pfam" id="PF01225"/>
    </source>
</evidence>
<dbReference type="STRING" id="415747.SAMN03097708_00420"/>
<keyword evidence="3 10" id="KW-0132">Cell division</keyword>
<keyword evidence="5 10" id="KW-0067">ATP-binding</keyword>
<dbReference type="SUPFAM" id="SSF63418">
    <property type="entry name" value="MurE/MurF N-terminal domain"/>
    <property type="match status" value="1"/>
</dbReference>
<dbReference type="PANTHER" id="PTHR43024:SF1">
    <property type="entry name" value="UDP-N-ACETYLMURAMOYL-TRIPEPTIDE--D-ALANYL-D-ALANINE LIGASE"/>
    <property type="match status" value="1"/>
</dbReference>
<dbReference type="AlphaFoldDB" id="A0A1G5PN04"/>
<comment type="subcellular location">
    <subcellularLocation>
        <location evidence="10 11">Cytoplasm</location>
    </subcellularLocation>
</comment>
<dbReference type="EMBL" id="FMWD01000001">
    <property type="protein sequence ID" value="SCZ50449.1"/>
    <property type="molecule type" value="Genomic_DNA"/>
</dbReference>
<dbReference type="GO" id="GO:0047480">
    <property type="term" value="F:UDP-N-acetylmuramoyl-tripeptide-D-alanyl-D-alanine ligase activity"/>
    <property type="evidence" value="ECO:0007669"/>
    <property type="project" value="UniProtKB-UniRule"/>
</dbReference>
<evidence type="ECO:0000256" key="2">
    <source>
        <dbReference type="ARBA" id="ARBA00022598"/>
    </source>
</evidence>
<accession>A0A1G5PN04</accession>
<dbReference type="GO" id="GO:0005524">
    <property type="term" value="F:ATP binding"/>
    <property type="evidence" value="ECO:0007669"/>
    <property type="project" value="UniProtKB-UniRule"/>
</dbReference>
<dbReference type="Pfam" id="PF08245">
    <property type="entry name" value="Mur_ligase_M"/>
    <property type="match status" value="1"/>
</dbReference>
<evidence type="ECO:0000259" key="14">
    <source>
        <dbReference type="Pfam" id="PF08245"/>
    </source>
</evidence>
<comment type="function">
    <text evidence="10 11">Involved in cell wall formation. Catalyzes the final step in the synthesis of UDP-N-acetylmuramoyl-pentapeptide, the precursor of murein.</text>
</comment>
<comment type="pathway">
    <text evidence="10 11">Cell wall biogenesis; peptidoglycan biosynthesis.</text>
</comment>
<dbReference type="GO" id="GO:0009252">
    <property type="term" value="P:peptidoglycan biosynthetic process"/>
    <property type="evidence" value="ECO:0007669"/>
    <property type="project" value="UniProtKB-UniRule"/>
</dbReference>
<evidence type="ECO:0000259" key="13">
    <source>
        <dbReference type="Pfam" id="PF02875"/>
    </source>
</evidence>
<dbReference type="EC" id="6.3.2.10" evidence="10 11"/>
<keyword evidence="16" id="KW-1185">Reference proteome</keyword>
<evidence type="ECO:0000256" key="8">
    <source>
        <dbReference type="ARBA" id="ARBA00023306"/>
    </source>
</evidence>
<evidence type="ECO:0000256" key="1">
    <source>
        <dbReference type="ARBA" id="ARBA00022490"/>
    </source>
</evidence>
<organism evidence="15 16">
    <name type="scientific">Thiohalomonas denitrificans</name>
    <dbReference type="NCBI Taxonomy" id="415747"/>
    <lineage>
        <taxon>Bacteria</taxon>
        <taxon>Pseudomonadati</taxon>
        <taxon>Pseudomonadota</taxon>
        <taxon>Gammaproteobacteria</taxon>
        <taxon>Thiohalomonadales</taxon>
        <taxon>Thiohalomonadaceae</taxon>
        <taxon>Thiohalomonas</taxon>
    </lineage>
</organism>
<dbReference type="GO" id="GO:0051301">
    <property type="term" value="P:cell division"/>
    <property type="evidence" value="ECO:0007669"/>
    <property type="project" value="UniProtKB-KW"/>
</dbReference>
<dbReference type="GO" id="GO:0008766">
    <property type="term" value="F:UDP-N-acetylmuramoylalanyl-D-glutamyl-2,6-diaminopimelate-D-alanyl-D-alanine ligase activity"/>
    <property type="evidence" value="ECO:0007669"/>
    <property type="project" value="RHEA"/>
</dbReference>
<keyword evidence="7 10" id="KW-0573">Peptidoglycan synthesis</keyword>
<feature type="binding site" evidence="10">
    <location>
        <begin position="116"/>
        <end position="122"/>
    </location>
    <ligand>
        <name>ATP</name>
        <dbReference type="ChEBI" id="CHEBI:30616"/>
    </ligand>
</feature>
<feature type="domain" description="Mur ligase C-terminal" evidence="13">
    <location>
        <begin position="323"/>
        <end position="441"/>
    </location>
</feature>
<evidence type="ECO:0000256" key="3">
    <source>
        <dbReference type="ARBA" id="ARBA00022618"/>
    </source>
</evidence>
<comment type="catalytic activity">
    <reaction evidence="10 11">
        <text>D-alanyl-D-alanine + UDP-N-acetyl-alpha-D-muramoyl-L-alanyl-gamma-D-glutamyl-meso-2,6-diaminopimelate + ATP = UDP-N-acetyl-alpha-D-muramoyl-L-alanyl-gamma-D-glutamyl-meso-2,6-diaminopimeloyl-D-alanyl-D-alanine + ADP + phosphate + H(+)</text>
        <dbReference type="Rhea" id="RHEA:28374"/>
        <dbReference type="ChEBI" id="CHEBI:15378"/>
        <dbReference type="ChEBI" id="CHEBI:30616"/>
        <dbReference type="ChEBI" id="CHEBI:43474"/>
        <dbReference type="ChEBI" id="CHEBI:57822"/>
        <dbReference type="ChEBI" id="CHEBI:61386"/>
        <dbReference type="ChEBI" id="CHEBI:83905"/>
        <dbReference type="ChEBI" id="CHEBI:456216"/>
        <dbReference type="EC" id="6.3.2.10"/>
    </reaction>
</comment>
<evidence type="ECO:0000256" key="10">
    <source>
        <dbReference type="HAMAP-Rule" id="MF_02019"/>
    </source>
</evidence>
<dbReference type="InterPro" id="IPR036615">
    <property type="entry name" value="Mur_ligase_C_dom_sf"/>
</dbReference>
<dbReference type="InterPro" id="IPR005863">
    <property type="entry name" value="UDP-N-AcMur_synth"/>
</dbReference>
<dbReference type="InterPro" id="IPR004101">
    <property type="entry name" value="Mur_ligase_C"/>
</dbReference>
<evidence type="ECO:0000313" key="15">
    <source>
        <dbReference type="EMBL" id="SCZ50449.1"/>
    </source>
</evidence>
<comment type="similarity">
    <text evidence="10">Belongs to the MurCDEF family. MurF subfamily.</text>
</comment>
<evidence type="ECO:0000256" key="11">
    <source>
        <dbReference type="RuleBase" id="RU004136"/>
    </source>
</evidence>
<dbReference type="InterPro" id="IPR013221">
    <property type="entry name" value="Mur_ligase_cen"/>
</dbReference>
<evidence type="ECO:0000313" key="16">
    <source>
        <dbReference type="Proteomes" id="UP000199648"/>
    </source>
</evidence>
<keyword evidence="6 10" id="KW-0133">Cell shape</keyword>
<evidence type="ECO:0000256" key="4">
    <source>
        <dbReference type="ARBA" id="ARBA00022741"/>
    </source>
</evidence>
<dbReference type="HAMAP" id="MF_02019">
    <property type="entry name" value="MurF"/>
    <property type="match status" value="1"/>
</dbReference>
<feature type="domain" description="Mur ligase central" evidence="14">
    <location>
        <begin position="114"/>
        <end position="300"/>
    </location>
</feature>
<dbReference type="Gene3D" id="3.40.1390.10">
    <property type="entry name" value="MurE/MurF, N-terminal domain"/>
    <property type="match status" value="1"/>
</dbReference>
<dbReference type="UniPathway" id="UPA00219"/>
<proteinExistence type="inferred from homology"/>
<keyword evidence="8 10" id="KW-0131">Cell cycle</keyword>
<dbReference type="Proteomes" id="UP000199648">
    <property type="component" value="Unassembled WGS sequence"/>
</dbReference>
<keyword evidence="1 10" id="KW-0963">Cytoplasm</keyword>
<dbReference type="GO" id="GO:0005737">
    <property type="term" value="C:cytoplasm"/>
    <property type="evidence" value="ECO:0007669"/>
    <property type="project" value="UniProtKB-SubCell"/>
</dbReference>
<feature type="domain" description="Mur ligase N-terminal catalytic" evidence="12">
    <location>
        <begin position="29"/>
        <end position="103"/>
    </location>
</feature>
<evidence type="ECO:0000256" key="5">
    <source>
        <dbReference type="ARBA" id="ARBA00022840"/>
    </source>
</evidence>
<dbReference type="InterPro" id="IPR051046">
    <property type="entry name" value="MurCDEF_CellWall_CoF430Synth"/>
</dbReference>
<dbReference type="PANTHER" id="PTHR43024">
    <property type="entry name" value="UDP-N-ACETYLMURAMOYL-TRIPEPTIDE--D-ALANYL-D-ALANINE LIGASE"/>
    <property type="match status" value="1"/>
</dbReference>
<dbReference type="Gene3D" id="3.90.190.20">
    <property type="entry name" value="Mur ligase, C-terminal domain"/>
    <property type="match status" value="1"/>
</dbReference>
<evidence type="ECO:0000256" key="6">
    <source>
        <dbReference type="ARBA" id="ARBA00022960"/>
    </source>
</evidence>
<reference evidence="15 16" key="1">
    <citation type="submission" date="2016-10" db="EMBL/GenBank/DDBJ databases">
        <authorList>
            <person name="de Groot N.N."/>
        </authorList>
    </citation>
    <scope>NUCLEOTIDE SEQUENCE [LARGE SCALE GENOMIC DNA]</scope>
    <source>
        <strain evidence="15 16">HLD2</strain>
    </source>
</reference>
<dbReference type="Pfam" id="PF02875">
    <property type="entry name" value="Mur_ligase_C"/>
    <property type="match status" value="1"/>
</dbReference>
<dbReference type="InterPro" id="IPR036565">
    <property type="entry name" value="Mur-like_cat_sf"/>
</dbReference>
<dbReference type="GO" id="GO:0008360">
    <property type="term" value="P:regulation of cell shape"/>
    <property type="evidence" value="ECO:0007669"/>
    <property type="project" value="UniProtKB-KW"/>
</dbReference>
<dbReference type="InterPro" id="IPR000713">
    <property type="entry name" value="Mur_ligase_N"/>
</dbReference>
<keyword evidence="9 10" id="KW-0961">Cell wall biogenesis/degradation</keyword>
<dbReference type="SUPFAM" id="SSF53623">
    <property type="entry name" value="MurD-like peptide ligases, catalytic domain"/>
    <property type="match status" value="1"/>
</dbReference>
<dbReference type="InterPro" id="IPR035911">
    <property type="entry name" value="MurE/MurF_N"/>
</dbReference>
<evidence type="ECO:0000256" key="9">
    <source>
        <dbReference type="ARBA" id="ARBA00023316"/>
    </source>
</evidence>
<protein>
    <recommendedName>
        <fullName evidence="10 11">UDP-N-acetylmuramoyl-tripeptide--D-alanyl-D-alanine ligase</fullName>
        <ecNumber evidence="10 11">6.3.2.10</ecNumber>
    </recommendedName>
    <alternativeName>
        <fullName evidence="10">D-alanyl-D-alanine-adding enzyme</fullName>
    </alternativeName>
</protein>
<dbReference type="GO" id="GO:0071555">
    <property type="term" value="P:cell wall organization"/>
    <property type="evidence" value="ECO:0007669"/>
    <property type="project" value="UniProtKB-KW"/>
</dbReference>
<name>A0A1G5PN04_9GAMM</name>
<dbReference type="RefSeq" id="WP_245688201.1">
    <property type="nucleotide sequence ID" value="NZ_FMWD01000001.1"/>
</dbReference>